<evidence type="ECO:0000313" key="3">
    <source>
        <dbReference type="Proteomes" id="UP000041254"/>
    </source>
</evidence>
<dbReference type="OrthoDB" id="550575at2759"/>
<evidence type="ECO:0000313" key="2">
    <source>
        <dbReference type="EMBL" id="CEM27698.1"/>
    </source>
</evidence>
<dbReference type="InParanoid" id="A0A0G4GEE1"/>
<protein>
    <submittedName>
        <fullName evidence="2">Uncharacterized protein</fullName>
    </submittedName>
</protein>
<dbReference type="VEuPathDB" id="CryptoDB:Vbra_22736"/>
<dbReference type="Proteomes" id="UP000041254">
    <property type="component" value="Unassembled WGS sequence"/>
</dbReference>
<feature type="region of interest" description="Disordered" evidence="1">
    <location>
        <begin position="90"/>
        <end position="131"/>
    </location>
</feature>
<sequence length="717" mass="78874">MSVAQLKQQAAGVKQGLDQLLQLHSEVGASVSQINQLDPAYHPAEASSNESLQVHVQLSLAAAHVNSAVTQLSSVRSGLSGAVGALRATGAPPPVISSAAEGTDQQPQTRRPSYRLIHRSGNPPPVHQGPARRRLSRDELANVFGHLQPWELTRHRRPLGTPLFHQSAANYTHLVIDCEDDTARRMWETMPLAVAHKWGKRATNVREIKHRHPAMRDGWCRGTWVTLVEGHAIGRAVIADKKRREREGGEGTAAAAAEQEDDGSWSADEGTLEVLSFEEVKLNHSIDIPYPVPSSALPAAPVHLPALKTVDNIPGEYMKTRVGRQWLTPAVRTLIIRDPLAEVAGARAWVADCEAIEVLQRRGWGAEDATNMLSALPADGKSFAALHTLRGIRLGFGTPAEIDRLREVLVARGVRRSIRELKIVWNTLSNTDEDWERLQKTAQLVDAVAHSEALSRRVVGNIRGRGRIDDELLSRTSSGGTPTMQRIMHEFAKTAGMVTYSGEDEATPPAISDDTFLAAHTLLLLNVALDDEAKKKRAVEIASHMPSLSYIEAGDYQNDVPLDAPVREVWRFLEKLQTVLVSKGRQNILTLYLAVSAADFTAPLSHGRSPSLWGQGVNAKRPPIEKVYVSVDGHVEEDKLERFYQHAMASINSYNHKLKGHKRTEVCFMDDAVGTDFDRRFLAQQISLNFSGGPYEFSFNADGMVAERRDVEIGTEG</sequence>
<dbReference type="PhylomeDB" id="A0A0G4GEE1"/>
<organism evidence="2 3">
    <name type="scientific">Vitrella brassicaformis (strain CCMP3155)</name>
    <dbReference type="NCBI Taxonomy" id="1169540"/>
    <lineage>
        <taxon>Eukaryota</taxon>
        <taxon>Sar</taxon>
        <taxon>Alveolata</taxon>
        <taxon>Colpodellida</taxon>
        <taxon>Vitrellaceae</taxon>
        <taxon>Vitrella</taxon>
    </lineage>
</organism>
<evidence type="ECO:0000256" key="1">
    <source>
        <dbReference type="SAM" id="MobiDB-lite"/>
    </source>
</evidence>
<keyword evidence="3" id="KW-1185">Reference proteome</keyword>
<name>A0A0G4GEE1_VITBC</name>
<dbReference type="AlphaFoldDB" id="A0A0G4GEE1"/>
<dbReference type="EMBL" id="CDMY01000638">
    <property type="protein sequence ID" value="CEM27698.1"/>
    <property type="molecule type" value="Genomic_DNA"/>
</dbReference>
<gene>
    <name evidence="2" type="ORF">Vbra_22736</name>
</gene>
<reference evidence="2 3" key="1">
    <citation type="submission" date="2014-11" db="EMBL/GenBank/DDBJ databases">
        <authorList>
            <person name="Zhu J."/>
            <person name="Qi W."/>
            <person name="Song R."/>
        </authorList>
    </citation>
    <scope>NUCLEOTIDE SEQUENCE [LARGE SCALE GENOMIC DNA]</scope>
</reference>
<feature type="region of interest" description="Disordered" evidence="1">
    <location>
        <begin position="242"/>
        <end position="266"/>
    </location>
</feature>
<accession>A0A0G4GEE1</accession>
<proteinExistence type="predicted"/>